<dbReference type="GO" id="GO:0005886">
    <property type="term" value="C:plasma membrane"/>
    <property type="evidence" value="ECO:0007669"/>
    <property type="project" value="UniProtKB-SubCell"/>
</dbReference>
<feature type="transmembrane region" description="Helical" evidence="14">
    <location>
        <begin position="352"/>
        <end position="371"/>
    </location>
</feature>
<dbReference type="InterPro" id="IPR001757">
    <property type="entry name" value="P_typ_ATPase"/>
</dbReference>
<dbReference type="GO" id="GO:0016887">
    <property type="term" value="F:ATP hydrolysis activity"/>
    <property type="evidence" value="ECO:0007669"/>
    <property type="project" value="InterPro"/>
</dbReference>
<dbReference type="GO" id="GO:0055070">
    <property type="term" value="P:copper ion homeostasis"/>
    <property type="evidence" value="ECO:0007669"/>
    <property type="project" value="TreeGrafter"/>
</dbReference>
<name>A0A1F2PGL3_9FIRM</name>
<gene>
    <name evidence="17" type="primary">copB</name>
    <name evidence="17" type="ORF">ACWI_27350</name>
</gene>
<dbReference type="PROSITE" id="PS00154">
    <property type="entry name" value="ATPASE_E1_E2"/>
    <property type="match status" value="1"/>
</dbReference>
<keyword evidence="10 14" id="KW-1133">Transmembrane helix</keyword>
<keyword evidence="7" id="KW-0813">Transport</keyword>
<dbReference type="GO" id="GO:0043682">
    <property type="term" value="F:P-type divalent copper transporter activity"/>
    <property type="evidence" value="ECO:0007669"/>
    <property type="project" value="TreeGrafter"/>
</dbReference>
<feature type="transmembrane region" description="Helical" evidence="14">
    <location>
        <begin position="688"/>
        <end position="707"/>
    </location>
</feature>
<keyword evidence="5 14" id="KW-0479">Metal-binding</keyword>
<evidence type="ECO:0000256" key="8">
    <source>
        <dbReference type="ARBA" id="ARBA00022840"/>
    </source>
</evidence>
<evidence type="ECO:0000256" key="1">
    <source>
        <dbReference type="ARBA" id="ARBA00004651"/>
    </source>
</evidence>
<dbReference type="Gene3D" id="3.40.1110.10">
    <property type="entry name" value="Calcium-transporting ATPase, cytoplasmic domain N"/>
    <property type="match status" value="1"/>
</dbReference>
<dbReference type="NCBIfam" id="TIGR01525">
    <property type="entry name" value="ATPase-IB_hvy"/>
    <property type="match status" value="1"/>
</dbReference>
<comment type="similarity">
    <text evidence="2 14">Belongs to the cation transport ATPase (P-type) (TC 3.A.3) family. Type IB subfamily.</text>
</comment>
<keyword evidence="6 14" id="KW-0547">Nucleotide-binding</keyword>
<evidence type="ECO:0000256" key="11">
    <source>
        <dbReference type="ARBA" id="ARBA00023008"/>
    </source>
</evidence>
<dbReference type="EC" id="7.2.2.8" evidence="3"/>
<dbReference type="EMBL" id="LKEU01000036">
    <property type="protein sequence ID" value="OFV69846.1"/>
    <property type="molecule type" value="Genomic_DNA"/>
</dbReference>
<evidence type="ECO:0000256" key="5">
    <source>
        <dbReference type="ARBA" id="ARBA00022723"/>
    </source>
</evidence>
<dbReference type="NCBIfam" id="TIGR01494">
    <property type="entry name" value="ATPase_P-type"/>
    <property type="match status" value="1"/>
</dbReference>
<dbReference type="SUPFAM" id="SSF81665">
    <property type="entry name" value="Calcium ATPase, transmembrane domain M"/>
    <property type="match status" value="1"/>
</dbReference>
<feature type="transmembrane region" description="Helical" evidence="14">
    <location>
        <begin position="169"/>
        <end position="191"/>
    </location>
</feature>
<dbReference type="Pfam" id="PF00122">
    <property type="entry name" value="E1-E2_ATPase"/>
    <property type="match status" value="1"/>
</dbReference>
<dbReference type="InterPro" id="IPR036412">
    <property type="entry name" value="HAD-like_sf"/>
</dbReference>
<evidence type="ECO:0000256" key="12">
    <source>
        <dbReference type="ARBA" id="ARBA00023136"/>
    </source>
</evidence>
<feature type="transmembrane region" description="Helical" evidence="14">
    <location>
        <begin position="138"/>
        <end position="157"/>
    </location>
</feature>
<keyword evidence="4 14" id="KW-0812">Transmembrane</keyword>
<protein>
    <recommendedName>
        <fullName evidence="3">P-type Cu(+) transporter</fullName>
        <ecNumber evidence="3">7.2.2.8</ecNumber>
    </recommendedName>
</protein>
<dbReference type="GO" id="GO:0005507">
    <property type="term" value="F:copper ion binding"/>
    <property type="evidence" value="ECO:0007669"/>
    <property type="project" value="TreeGrafter"/>
</dbReference>
<comment type="subcellular location">
    <subcellularLocation>
        <location evidence="1">Cell membrane</location>
        <topology evidence="1">Multi-pass membrane protein</topology>
    </subcellularLocation>
</comment>
<dbReference type="Gene3D" id="3.40.50.1000">
    <property type="entry name" value="HAD superfamily/HAD-like"/>
    <property type="match status" value="1"/>
</dbReference>
<evidence type="ECO:0000256" key="3">
    <source>
        <dbReference type="ARBA" id="ARBA00012517"/>
    </source>
</evidence>
<keyword evidence="17" id="KW-0378">Hydrolase</keyword>
<accession>A0A1F2PGL3</accession>
<feature type="transmembrane region" description="Helical" evidence="14">
    <location>
        <begin position="713"/>
        <end position="733"/>
    </location>
</feature>
<dbReference type="GO" id="GO:0005524">
    <property type="term" value="F:ATP binding"/>
    <property type="evidence" value="ECO:0007669"/>
    <property type="project" value="UniProtKB-UniRule"/>
</dbReference>
<dbReference type="Gene3D" id="2.70.150.10">
    <property type="entry name" value="Calcium-transporting ATPase, cytoplasmic transduction domain A"/>
    <property type="match status" value="1"/>
</dbReference>
<feature type="transmembrane region" description="Helical" evidence="14">
    <location>
        <begin position="383"/>
        <end position="410"/>
    </location>
</feature>
<feature type="compositionally biased region" description="Basic and acidic residues" evidence="15">
    <location>
        <begin position="20"/>
        <end position="50"/>
    </location>
</feature>
<dbReference type="InterPro" id="IPR023214">
    <property type="entry name" value="HAD_sf"/>
</dbReference>
<sequence>MDKEHSTKDLKSALPDGELMSDKHETHQAHKNHAHQEHKDIPQKNDEHTHNQGHGGMNHPHDPGQEIPQAEMEHSHHHIPANEQHTEHDDHHDHHAMMVADFRKRFFVSLIITIPILILSPMIQMFMGVDWRFIGDSYLLFGLSTILFFYGGKPFLVGARDELKKKSPAMMTLIALSITVAYIYSTLTVFFISGDDFFWELATLIVIMLLGHWIEMKSVMGASRALDELVKLMPEEAHQIMDNGEIKDIPVKHLKAGDSVLVKPGEKIPIDGLVYDGRSAVNESMITGESAPVEKEAGDETVGGSINGEGILKFKVSRVGEDTFLSQVLKLVREAQDSKSNTQRLADKAAKWLFYIAVIAGTLTFSAWMIISQDLNFAVTRAVTVIVISCPHALGLAVPLVTAVSTSIGARKGLLIRDRAAFENARKLNAVVFDKTGTLTEGTFGITDIKAIGISREELLLLTYSVESNSEHPIAQGIVNVGKKLNLKMKEVKDYQNLPGKGLKANVDGRDIMVVSPGYLRSEKIAFDVNQYEKLAQMGKTVIFILDGRTLLGYLALSDIVRDSAREAIDILNSMDIETILLTGDNQRVAAYVGNQLKIDTIIAEVLPQEKASKIDGLIKEGKIVAMTGDGVNDAPSLAKADLGIAIGAGTDVAIETADVILVRSNPLDVVTVLKLSKATYQKMIQNLIWATGYNMIALPLAAGVLYNQGIVINPAVGAALMSLSTIIVAINAKLLKID</sequence>
<evidence type="ECO:0000256" key="2">
    <source>
        <dbReference type="ARBA" id="ARBA00006024"/>
    </source>
</evidence>
<comment type="catalytic activity">
    <reaction evidence="13">
        <text>Cu(+)(in) + ATP + H2O = Cu(+)(out) + ADP + phosphate + H(+)</text>
        <dbReference type="Rhea" id="RHEA:25792"/>
        <dbReference type="ChEBI" id="CHEBI:15377"/>
        <dbReference type="ChEBI" id="CHEBI:15378"/>
        <dbReference type="ChEBI" id="CHEBI:30616"/>
        <dbReference type="ChEBI" id="CHEBI:43474"/>
        <dbReference type="ChEBI" id="CHEBI:49552"/>
        <dbReference type="ChEBI" id="CHEBI:456216"/>
        <dbReference type="EC" id="7.2.2.8"/>
    </reaction>
</comment>
<dbReference type="InterPro" id="IPR008250">
    <property type="entry name" value="ATPase_P-typ_transduc_dom_A_sf"/>
</dbReference>
<dbReference type="SFLD" id="SFLDS00003">
    <property type="entry name" value="Haloacid_Dehalogenase"/>
    <property type="match status" value="1"/>
</dbReference>
<keyword evidence="12 14" id="KW-0472">Membrane</keyword>
<keyword evidence="11" id="KW-0186">Copper</keyword>
<dbReference type="InterPro" id="IPR044492">
    <property type="entry name" value="P_typ_ATPase_HD_dom"/>
</dbReference>
<dbReference type="InterPro" id="IPR023299">
    <property type="entry name" value="ATPase_P-typ_cyto_dom_N"/>
</dbReference>
<evidence type="ECO:0000256" key="4">
    <source>
        <dbReference type="ARBA" id="ARBA00022692"/>
    </source>
</evidence>
<keyword evidence="7" id="KW-0406">Ion transport</keyword>
<dbReference type="PANTHER" id="PTHR43520">
    <property type="entry name" value="ATP7, ISOFORM B"/>
    <property type="match status" value="1"/>
</dbReference>
<evidence type="ECO:0000313" key="17">
    <source>
        <dbReference type="EMBL" id="OFV69846.1"/>
    </source>
</evidence>
<dbReference type="InterPro" id="IPR027256">
    <property type="entry name" value="P-typ_ATPase_IB"/>
</dbReference>
<evidence type="ECO:0000256" key="14">
    <source>
        <dbReference type="RuleBase" id="RU362081"/>
    </source>
</evidence>
<feature type="region of interest" description="Disordered" evidence="15">
    <location>
        <begin position="1"/>
        <end position="78"/>
    </location>
</feature>
<feature type="transmembrane region" description="Helical" evidence="14">
    <location>
        <begin position="106"/>
        <end position="126"/>
    </location>
</feature>
<evidence type="ECO:0000256" key="6">
    <source>
        <dbReference type="ARBA" id="ARBA00022741"/>
    </source>
</evidence>
<organism evidence="17 18">
    <name type="scientific">Acetobacterium wieringae</name>
    <dbReference type="NCBI Taxonomy" id="52694"/>
    <lineage>
        <taxon>Bacteria</taxon>
        <taxon>Bacillati</taxon>
        <taxon>Bacillota</taxon>
        <taxon>Clostridia</taxon>
        <taxon>Eubacteriales</taxon>
        <taxon>Eubacteriaceae</taxon>
        <taxon>Acetobacterium</taxon>
    </lineage>
</organism>
<evidence type="ECO:0000259" key="16">
    <source>
        <dbReference type="Pfam" id="PF00122"/>
    </source>
</evidence>
<dbReference type="Proteomes" id="UP000176244">
    <property type="component" value="Unassembled WGS sequence"/>
</dbReference>
<dbReference type="STRING" id="52694.ACWI_27350"/>
<dbReference type="NCBIfam" id="TIGR01512">
    <property type="entry name" value="ATPase-IB2_Cd"/>
    <property type="match status" value="1"/>
</dbReference>
<evidence type="ECO:0000256" key="10">
    <source>
        <dbReference type="ARBA" id="ARBA00022989"/>
    </source>
</evidence>
<dbReference type="InterPro" id="IPR018303">
    <property type="entry name" value="ATPase_P-typ_P_site"/>
</dbReference>
<dbReference type="AlphaFoldDB" id="A0A1F2PGL3"/>
<dbReference type="PRINTS" id="PR00943">
    <property type="entry name" value="CUATPASE"/>
</dbReference>
<evidence type="ECO:0000256" key="13">
    <source>
        <dbReference type="ARBA" id="ARBA00049289"/>
    </source>
</evidence>
<dbReference type="GO" id="GO:0140581">
    <property type="term" value="F:P-type monovalent copper transporter activity"/>
    <property type="evidence" value="ECO:0007669"/>
    <property type="project" value="UniProtKB-EC"/>
</dbReference>
<comment type="caution">
    <text evidence="17">The sequence shown here is derived from an EMBL/GenBank/DDBJ whole genome shotgun (WGS) entry which is preliminary data.</text>
</comment>
<feature type="transmembrane region" description="Helical" evidence="14">
    <location>
        <begin position="197"/>
        <end position="214"/>
    </location>
</feature>
<evidence type="ECO:0000256" key="9">
    <source>
        <dbReference type="ARBA" id="ARBA00022967"/>
    </source>
</evidence>
<dbReference type="InterPro" id="IPR059000">
    <property type="entry name" value="ATPase_P-type_domA"/>
</dbReference>
<reference evidence="17 18" key="1">
    <citation type="submission" date="2015-09" db="EMBL/GenBank/DDBJ databases">
        <title>Genome sequence of Acetobacterium wieringae DSM 1911.</title>
        <authorList>
            <person name="Poehlein A."/>
            <person name="Bengelsdorf F.R."/>
            <person name="Schiel-Bengelsdorf B."/>
            <person name="Duerre P."/>
            <person name="Daniel R."/>
        </authorList>
    </citation>
    <scope>NUCLEOTIDE SEQUENCE [LARGE SCALE GENOMIC DNA]</scope>
    <source>
        <strain evidence="17 18">DSM 1911</strain>
    </source>
</reference>
<keyword evidence="8 14" id="KW-0067">ATP-binding</keyword>
<feature type="compositionally biased region" description="Basic and acidic residues" evidence="15">
    <location>
        <begin position="1"/>
        <end position="11"/>
    </location>
</feature>
<dbReference type="RefSeq" id="WP_242871625.1">
    <property type="nucleotide sequence ID" value="NZ_LKEU01000036.1"/>
</dbReference>
<dbReference type="PANTHER" id="PTHR43520:SF8">
    <property type="entry name" value="P-TYPE CU(+) TRANSPORTER"/>
    <property type="match status" value="1"/>
</dbReference>
<evidence type="ECO:0000313" key="18">
    <source>
        <dbReference type="Proteomes" id="UP000176244"/>
    </source>
</evidence>
<dbReference type="SFLD" id="SFLDG00002">
    <property type="entry name" value="C1.7:_P-type_atpase_like"/>
    <property type="match status" value="1"/>
</dbReference>
<keyword evidence="7" id="KW-0187">Copper transport</keyword>
<evidence type="ECO:0000256" key="15">
    <source>
        <dbReference type="SAM" id="MobiDB-lite"/>
    </source>
</evidence>
<evidence type="ECO:0000256" key="7">
    <source>
        <dbReference type="ARBA" id="ARBA00022796"/>
    </source>
</evidence>
<feature type="domain" description="P-type ATPase A" evidence="16">
    <location>
        <begin position="232"/>
        <end position="332"/>
    </location>
</feature>
<dbReference type="PRINTS" id="PR00119">
    <property type="entry name" value="CATATPASE"/>
</dbReference>
<dbReference type="SUPFAM" id="SSF56784">
    <property type="entry name" value="HAD-like"/>
    <property type="match status" value="1"/>
</dbReference>
<dbReference type="InterPro" id="IPR023298">
    <property type="entry name" value="ATPase_P-typ_TM_dom_sf"/>
</dbReference>
<dbReference type="SFLD" id="SFLDF00027">
    <property type="entry name" value="p-type_atpase"/>
    <property type="match status" value="1"/>
</dbReference>
<keyword evidence="14" id="KW-1003">Cell membrane</keyword>
<keyword evidence="9" id="KW-1278">Translocase</keyword>
<proteinExistence type="inferred from homology"/>
<dbReference type="Pfam" id="PF00702">
    <property type="entry name" value="Hydrolase"/>
    <property type="match status" value="1"/>
</dbReference>
<dbReference type="FunFam" id="2.70.150.10:FF:000002">
    <property type="entry name" value="Copper-transporting ATPase 1, putative"/>
    <property type="match status" value="1"/>
</dbReference>
<dbReference type="NCBIfam" id="TIGR01511">
    <property type="entry name" value="ATPase-IB1_Cu"/>
    <property type="match status" value="1"/>
</dbReference>
<dbReference type="SUPFAM" id="SSF81653">
    <property type="entry name" value="Calcium ATPase, transduction domain A"/>
    <property type="match status" value="1"/>
</dbReference>